<dbReference type="PROSITE" id="PS50977">
    <property type="entry name" value="HTH_TETR_2"/>
    <property type="match status" value="1"/>
</dbReference>
<accession>A0A2U1T2P8</accession>
<feature type="domain" description="HTH tetR-type" evidence="6">
    <location>
        <begin position="22"/>
        <end position="82"/>
    </location>
</feature>
<dbReference type="EMBL" id="QEEX01000001">
    <property type="protein sequence ID" value="PWB98043.1"/>
    <property type="molecule type" value="Genomic_DNA"/>
</dbReference>
<evidence type="ECO:0000256" key="4">
    <source>
        <dbReference type="PROSITE-ProRule" id="PRU00335"/>
    </source>
</evidence>
<dbReference type="PRINTS" id="PR00455">
    <property type="entry name" value="HTHTETR"/>
</dbReference>
<feature type="DNA-binding region" description="H-T-H motif" evidence="4">
    <location>
        <begin position="45"/>
        <end position="64"/>
    </location>
</feature>
<name>A0A2U1T2P8_9MICO</name>
<keyword evidence="1" id="KW-0805">Transcription regulation</keyword>
<dbReference type="Gene3D" id="1.10.357.10">
    <property type="entry name" value="Tetracycline Repressor, domain 2"/>
    <property type="match status" value="1"/>
</dbReference>
<dbReference type="SUPFAM" id="SSF46689">
    <property type="entry name" value="Homeodomain-like"/>
    <property type="match status" value="1"/>
</dbReference>
<dbReference type="KEGG" id="salc:C2138_00855"/>
<evidence type="ECO:0000259" key="6">
    <source>
        <dbReference type="PROSITE" id="PS50977"/>
    </source>
</evidence>
<sequence>MTRRETAPPRSNSATRGRPRDPEVDRLISRAALELLGEVGYDRTSIEAVAARSGVAKASIYRRWPGKPELILDAVRAQEPANEGAPEDTGTLRGDLLAAFPRFLVFSSFENSQAPIITGLIQAMRVNPDLTEYMRGRFISSINHISEIIVERAITRGEVPPAARSLRLFHDIAPSLTVARMLMTYEPVDDQFREELVDTILLPLLKNA</sequence>
<dbReference type="OrthoDB" id="9796019at2"/>
<evidence type="ECO:0000313" key="8">
    <source>
        <dbReference type="Proteomes" id="UP000244978"/>
    </source>
</evidence>
<evidence type="ECO:0000313" key="7">
    <source>
        <dbReference type="EMBL" id="PWB98043.1"/>
    </source>
</evidence>
<dbReference type="GO" id="GO:0003700">
    <property type="term" value="F:DNA-binding transcription factor activity"/>
    <property type="evidence" value="ECO:0007669"/>
    <property type="project" value="TreeGrafter"/>
</dbReference>
<gene>
    <name evidence="7" type="ORF">DF220_09525</name>
</gene>
<protein>
    <submittedName>
        <fullName evidence="7">TetR family transcriptional regulator</fullName>
    </submittedName>
</protein>
<dbReference type="GO" id="GO:0000976">
    <property type="term" value="F:transcription cis-regulatory region binding"/>
    <property type="evidence" value="ECO:0007669"/>
    <property type="project" value="TreeGrafter"/>
</dbReference>
<keyword evidence="2 4" id="KW-0238">DNA-binding</keyword>
<dbReference type="RefSeq" id="WP_108514771.1">
    <property type="nucleotide sequence ID" value="NZ_CP026951.1"/>
</dbReference>
<dbReference type="AlphaFoldDB" id="A0A2U1T2P8"/>
<dbReference type="Proteomes" id="UP000244978">
    <property type="component" value="Unassembled WGS sequence"/>
</dbReference>
<dbReference type="PROSITE" id="PS01081">
    <property type="entry name" value="HTH_TETR_1"/>
    <property type="match status" value="1"/>
</dbReference>
<dbReference type="PANTHER" id="PTHR30055:SF148">
    <property type="entry name" value="TETR-FAMILY TRANSCRIPTIONAL REGULATOR"/>
    <property type="match status" value="1"/>
</dbReference>
<dbReference type="InterPro" id="IPR023772">
    <property type="entry name" value="DNA-bd_HTH_TetR-type_CS"/>
</dbReference>
<dbReference type="Pfam" id="PF00440">
    <property type="entry name" value="TetR_N"/>
    <property type="match status" value="1"/>
</dbReference>
<organism evidence="7 8">
    <name type="scientific">Homoserinimonas hongtaonis</name>
    <dbReference type="NCBI Taxonomy" id="2079791"/>
    <lineage>
        <taxon>Bacteria</taxon>
        <taxon>Bacillati</taxon>
        <taxon>Actinomycetota</taxon>
        <taxon>Actinomycetes</taxon>
        <taxon>Micrococcales</taxon>
        <taxon>Microbacteriaceae</taxon>
        <taxon>Homoserinimonas</taxon>
    </lineage>
</organism>
<proteinExistence type="predicted"/>
<evidence type="ECO:0000256" key="3">
    <source>
        <dbReference type="ARBA" id="ARBA00023163"/>
    </source>
</evidence>
<reference evidence="8" key="1">
    <citation type="submission" date="2018-04" db="EMBL/GenBank/DDBJ databases">
        <authorList>
            <person name="Liu S."/>
            <person name="Wang Z."/>
            <person name="Li J."/>
        </authorList>
    </citation>
    <scope>NUCLEOTIDE SEQUENCE [LARGE SCALE GENOMIC DNA]</scope>
    <source>
        <strain evidence="8">S1194</strain>
    </source>
</reference>
<evidence type="ECO:0000256" key="5">
    <source>
        <dbReference type="SAM" id="MobiDB-lite"/>
    </source>
</evidence>
<dbReference type="Gene3D" id="1.10.10.60">
    <property type="entry name" value="Homeodomain-like"/>
    <property type="match status" value="1"/>
</dbReference>
<dbReference type="InterPro" id="IPR011075">
    <property type="entry name" value="TetR_C"/>
</dbReference>
<comment type="caution">
    <text evidence="7">The sequence shown here is derived from an EMBL/GenBank/DDBJ whole genome shotgun (WGS) entry which is preliminary data.</text>
</comment>
<dbReference type="PANTHER" id="PTHR30055">
    <property type="entry name" value="HTH-TYPE TRANSCRIPTIONAL REGULATOR RUTR"/>
    <property type="match status" value="1"/>
</dbReference>
<dbReference type="InterPro" id="IPR050109">
    <property type="entry name" value="HTH-type_TetR-like_transc_reg"/>
</dbReference>
<keyword evidence="3" id="KW-0804">Transcription</keyword>
<feature type="region of interest" description="Disordered" evidence="5">
    <location>
        <begin position="1"/>
        <end position="23"/>
    </location>
</feature>
<dbReference type="InterPro" id="IPR009057">
    <property type="entry name" value="Homeodomain-like_sf"/>
</dbReference>
<dbReference type="Pfam" id="PF16859">
    <property type="entry name" value="TetR_C_11"/>
    <property type="match status" value="1"/>
</dbReference>
<dbReference type="InterPro" id="IPR036271">
    <property type="entry name" value="Tet_transcr_reg_TetR-rel_C_sf"/>
</dbReference>
<keyword evidence="8" id="KW-1185">Reference proteome</keyword>
<dbReference type="SUPFAM" id="SSF48498">
    <property type="entry name" value="Tetracyclin repressor-like, C-terminal domain"/>
    <property type="match status" value="1"/>
</dbReference>
<evidence type="ECO:0000256" key="1">
    <source>
        <dbReference type="ARBA" id="ARBA00023015"/>
    </source>
</evidence>
<evidence type="ECO:0000256" key="2">
    <source>
        <dbReference type="ARBA" id="ARBA00023125"/>
    </source>
</evidence>
<dbReference type="InterPro" id="IPR001647">
    <property type="entry name" value="HTH_TetR"/>
</dbReference>